<dbReference type="GO" id="GO:0005886">
    <property type="term" value="C:plasma membrane"/>
    <property type="evidence" value="ECO:0007669"/>
    <property type="project" value="UniProtKB-SubCell"/>
</dbReference>
<keyword evidence="2" id="KW-1003">Cell membrane</keyword>
<dbReference type="PANTHER" id="PTHR30509:SF9">
    <property type="entry name" value="MULTIDRUG RESISTANCE PROTEIN MDTO"/>
    <property type="match status" value="1"/>
</dbReference>
<dbReference type="Proteomes" id="UP000629098">
    <property type="component" value="Unassembled WGS sequence"/>
</dbReference>
<evidence type="ECO:0000256" key="1">
    <source>
        <dbReference type="ARBA" id="ARBA00004651"/>
    </source>
</evidence>
<proteinExistence type="predicted"/>
<evidence type="ECO:0000256" key="4">
    <source>
        <dbReference type="ARBA" id="ARBA00022989"/>
    </source>
</evidence>
<protein>
    <submittedName>
        <fullName evidence="8">FUSC family protein</fullName>
    </submittedName>
</protein>
<dbReference type="EMBL" id="JACXAE010000009">
    <property type="protein sequence ID" value="MBD2770869.1"/>
    <property type="molecule type" value="Genomic_DNA"/>
</dbReference>
<dbReference type="InterPro" id="IPR010343">
    <property type="entry name" value="ArAE_1"/>
</dbReference>
<dbReference type="AlphaFoldDB" id="A0A8J6XFY2"/>
<reference evidence="8" key="1">
    <citation type="submission" date="2020-09" db="EMBL/GenBank/DDBJ databases">
        <title>Iningainema tapete sp. nov. (Scytonemataceae, Cyanobacteria) from greenhouses in central Florida (USA) produces two types of nodularin with biosynthetic potential for microcystin-LR and anabaenopeptins.</title>
        <authorList>
            <person name="Berthold D.E."/>
            <person name="Lefler F.W."/>
            <person name="Huang I.-S."/>
            <person name="Abdulla H."/>
            <person name="Zimba P.V."/>
            <person name="Laughinghouse H.D. IV."/>
        </authorList>
    </citation>
    <scope>NUCLEOTIDE SEQUENCE</scope>
    <source>
        <strain evidence="8">BLCCT55</strain>
    </source>
</reference>
<evidence type="ECO:0000256" key="3">
    <source>
        <dbReference type="ARBA" id="ARBA00022692"/>
    </source>
</evidence>
<feature type="transmembrane region" description="Helical" evidence="7">
    <location>
        <begin position="69"/>
        <end position="86"/>
    </location>
</feature>
<gene>
    <name evidence="8" type="ORF">ICL16_01700</name>
</gene>
<evidence type="ECO:0000256" key="6">
    <source>
        <dbReference type="SAM" id="MobiDB-lite"/>
    </source>
</evidence>
<feature type="compositionally biased region" description="Polar residues" evidence="6">
    <location>
        <begin position="1"/>
        <end position="16"/>
    </location>
</feature>
<feature type="region of interest" description="Disordered" evidence="6">
    <location>
        <begin position="1"/>
        <end position="22"/>
    </location>
</feature>
<name>A0A8J6XFY2_9CYAN</name>
<dbReference type="Pfam" id="PF06081">
    <property type="entry name" value="ArAE_1"/>
    <property type="match status" value="1"/>
</dbReference>
<sequence>MKKPSNPLQNTDQAASKQRKRSQRIITRLKTWVATPNGMLLIVQTKMALKMAVASAISYVIAQRLHWEYPFYAVIAAIIVMSSTHGSTLKQGVQRIIGSIIGTITGAIFAVTLGSNFWSLGTSVFLTIFLANYWKFNEAAKLAGYVSAIVILTHNQSPWLYAWGRFLETLLGIGVALLVNKLIFPTTAQAELRRCLSQTLVSLEQLYGLVIDGAFAGTYDRSKVDELKATIINHLLQGRELWKEVRQEQINESAQTGVNEAWQFLLRRIWEHILTMEHTILARQQNTFWQIFSPHLTQLAQETRSGMLALATAVKSRDARPSLPEMEVALTKATERFNQQQEFKREGYPIDELLRFFTFFYTMEEVGRKLQRMADLLSQG</sequence>
<keyword evidence="5 7" id="KW-0472">Membrane</keyword>
<comment type="caution">
    <text evidence="8">The sequence shown here is derived from an EMBL/GenBank/DDBJ whole genome shotgun (WGS) entry which is preliminary data.</text>
</comment>
<evidence type="ECO:0000256" key="2">
    <source>
        <dbReference type="ARBA" id="ARBA00022475"/>
    </source>
</evidence>
<evidence type="ECO:0000313" key="8">
    <source>
        <dbReference type="EMBL" id="MBD2770869.1"/>
    </source>
</evidence>
<feature type="transmembrane region" description="Helical" evidence="7">
    <location>
        <begin position="166"/>
        <end position="184"/>
    </location>
</feature>
<dbReference type="PANTHER" id="PTHR30509">
    <property type="entry name" value="P-HYDROXYBENZOIC ACID EFFLUX PUMP SUBUNIT-RELATED"/>
    <property type="match status" value="1"/>
</dbReference>
<comment type="subcellular location">
    <subcellularLocation>
        <location evidence="1">Cell membrane</location>
        <topology evidence="1">Multi-pass membrane protein</topology>
    </subcellularLocation>
</comment>
<evidence type="ECO:0000256" key="5">
    <source>
        <dbReference type="ARBA" id="ARBA00023136"/>
    </source>
</evidence>
<keyword evidence="3 7" id="KW-0812">Transmembrane</keyword>
<evidence type="ECO:0000256" key="7">
    <source>
        <dbReference type="SAM" id="Phobius"/>
    </source>
</evidence>
<keyword evidence="4 7" id="KW-1133">Transmembrane helix</keyword>
<evidence type="ECO:0000313" key="9">
    <source>
        <dbReference type="Proteomes" id="UP000629098"/>
    </source>
</evidence>
<accession>A0A8J6XFY2</accession>
<feature type="transmembrane region" description="Helical" evidence="7">
    <location>
        <begin position="93"/>
        <end position="111"/>
    </location>
</feature>
<organism evidence="8 9">
    <name type="scientific">Iningainema tapete BLCC-T55</name>
    <dbReference type="NCBI Taxonomy" id="2748662"/>
    <lineage>
        <taxon>Bacteria</taxon>
        <taxon>Bacillati</taxon>
        <taxon>Cyanobacteriota</taxon>
        <taxon>Cyanophyceae</taxon>
        <taxon>Nostocales</taxon>
        <taxon>Scytonemataceae</taxon>
        <taxon>Iningainema tapete</taxon>
    </lineage>
</organism>
<keyword evidence="9" id="KW-1185">Reference proteome</keyword>